<evidence type="ECO:0000313" key="5">
    <source>
        <dbReference type="EMBL" id="TDD50006.1"/>
    </source>
</evidence>
<dbReference type="PANTHER" id="PTHR30154">
    <property type="entry name" value="LEUCINE-RESPONSIVE REGULATORY PROTEIN"/>
    <property type="match status" value="1"/>
</dbReference>
<feature type="domain" description="HTH asnC-type" evidence="4">
    <location>
        <begin position="177"/>
        <end position="237"/>
    </location>
</feature>
<protein>
    <submittedName>
        <fullName evidence="5">Lrp/AsnC family transcriptional regulator</fullName>
    </submittedName>
</protein>
<keyword evidence="6" id="KW-1185">Reference proteome</keyword>
<dbReference type="PRINTS" id="PR00033">
    <property type="entry name" value="HTHASNC"/>
</dbReference>
<dbReference type="EMBL" id="SMKQ01000028">
    <property type="protein sequence ID" value="TDD50006.1"/>
    <property type="molecule type" value="Genomic_DNA"/>
</dbReference>
<evidence type="ECO:0000313" key="6">
    <source>
        <dbReference type="Proteomes" id="UP000295302"/>
    </source>
</evidence>
<sequence length="341" mass="37151">MMPPMDDLDDMDRKILAALHVNGRASWTDIAQLLGTSTTTVARRAQHLFGAGLARVAVLPHLENEGPVHVFIVRLTCAPGSQLRVAGMLARNPDIRYVTVVTGAYDIVFELVAPKHRDLYSMLVDFVQAVPGAQQSNADLVLHTYKVSYDWSVPVLGERAAPFALRRPAHTCERGHLDDVDREVLTALRDDGRASFQSVGSRLGISESTARRRLEAMLERGCATVTTFIPAAALGYEAEVLFWLSVEPSMQDSVAERLSGERGVRMIASTLGQASLMCEVIMPTTADLHHFTSRTLAAVPGIQSWTAGVQILTVKRGFLMVPWAEARIAAALSKPEGQARA</sequence>
<dbReference type="SMART" id="SM00344">
    <property type="entry name" value="HTH_ASNC"/>
    <property type="match status" value="2"/>
</dbReference>
<evidence type="ECO:0000256" key="2">
    <source>
        <dbReference type="ARBA" id="ARBA00023125"/>
    </source>
</evidence>
<dbReference type="GO" id="GO:0043565">
    <property type="term" value="F:sequence-specific DNA binding"/>
    <property type="evidence" value="ECO:0007669"/>
    <property type="project" value="InterPro"/>
</dbReference>
<name>A0A4R4YX94_9ACTN</name>
<dbReference type="InterPro" id="IPR019888">
    <property type="entry name" value="Tscrpt_reg_AsnC-like"/>
</dbReference>
<dbReference type="Gene3D" id="1.10.10.10">
    <property type="entry name" value="Winged helix-like DNA-binding domain superfamily/Winged helix DNA-binding domain"/>
    <property type="match status" value="2"/>
</dbReference>
<dbReference type="Gene3D" id="3.30.70.920">
    <property type="match status" value="2"/>
</dbReference>
<dbReference type="Pfam" id="PF13404">
    <property type="entry name" value="HTH_AsnC-type"/>
    <property type="match status" value="2"/>
</dbReference>
<dbReference type="Pfam" id="PF01037">
    <property type="entry name" value="AsnC_trans_reg"/>
    <property type="match status" value="2"/>
</dbReference>
<dbReference type="PANTHER" id="PTHR30154:SF34">
    <property type="entry name" value="TRANSCRIPTIONAL REGULATOR AZLB"/>
    <property type="match status" value="1"/>
</dbReference>
<keyword evidence="1" id="KW-0805">Transcription regulation</keyword>
<comment type="caution">
    <text evidence="5">The sequence shown here is derived from an EMBL/GenBank/DDBJ whole genome shotgun (WGS) entry which is preliminary data.</text>
</comment>
<proteinExistence type="predicted"/>
<keyword evidence="2" id="KW-0238">DNA-binding</keyword>
<dbReference type="InterPro" id="IPR019887">
    <property type="entry name" value="Tscrpt_reg_AsnC/Lrp_C"/>
</dbReference>
<dbReference type="AlphaFoldDB" id="A0A4R4YX94"/>
<dbReference type="OrthoDB" id="4050641at2"/>
<keyword evidence="3" id="KW-0804">Transcription</keyword>
<dbReference type="PROSITE" id="PS50956">
    <property type="entry name" value="HTH_ASNC_2"/>
    <property type="match status" value="1"/>
</dbReference>
<reference evidence="5 6" key="1">
    <citation type="submission" date="2019-03" db="EMBL/GenBank/DDBJ databases">
        <title>Draft genome sequences of novel Actinobacteria.</title>
        <authorList>
            <person name="Sahin N."/>
            <person name="Ay H."/>
            <person name="Saygin H."/>
        </authorList>
    </citation>
    <scope>NUCLEOTIDE SEQUENCE [LARGE SCALE GENOMIC DNA]</scope>
    <source>
        <strain evidence="5 6">CH32</strain>
    </source>
</reference>
<dbReference type="SUPFAM" id="SSF54909">
    <property type="entry name" value="Dimeric alpha+beta barrel"/>
    <property type="match status" value="2"/>
</dbReference>
<dbReference type="GO" id="GO:0005829">
    <property type="term" value="C:cytosol"/>
    <property type="evidence" value="ECO:0007669"/>
    <property type="project" value="TreeGrafter"/>
</dbReference>
<accession>A0A4R4YX94</accession>
<dbReference type="InterPro" id="IPR000485">
    <property type="entry name" value="AsnC-type_HTH_dom"/>
</dbReference>
<evidence type="ECO:0000259" key="4">
    <source>
        <dbReference type="PROSITE" id="PS50956"/>
    </source>
</evidence>
<dbReference type="Proteomes" id="UP000295302">
    <property type="component" value="Unassembled WGS sequence"/>
</dbReference>
<dbReference type="GO" id="GO:0043200">
    <property type="term" value="P:response to amino acid"/>
    <property type="evidence" value="ECO:0007669"/>
    <property type="project" value="TreeGrafter"/>
</dbReference>
<dbReference type="SUPFAM" id="SSF46785">
    <property type="entry name" value="Winged helix' DNA-binding domain"/>
    <property type="match status" value="2"/>
</dbReference>
<dbReference type="InterPro" id="IPR036390">
    <property type="entry name" value="WH_DNA-bd_sf"/>
</dbReference>
<dbReference type="InterPro" id="IPR036388">
    <property type="entry name" value="WH-like_DNA-bd_sf"/>
</dbReference>
<dbReference type="InterPro" id="IPR011008">
    <property type="entry name" value="Dimeric_a/b-barrel"/>
</dbReference>
<evidence type="ECO:0000256" key="1">
    <source>
        <dbReference type="ARBA" id="ARBA00023015"/>
    </source>
</evidence>
<gene>
    <name evidence="5" type="ORF">E1286_12780</name>
</gene>
<organism evidence="5 6">
    <name type="scientific">Nonomuraea terrae</name>
    <dbReference type="NCBI Taxonomy" id="2530383"/>
    <lineage>
        <taxon>Bacteria</taxon>
        <taxon>Bacillati</taxon>
        <taxon>Actinomycetota</taxon>
        <taxon>Actinomycetes</taxon>
        <taxon>Streptosporangiales</taxon>
        <taxon>Streptosporangiaceae</taxon>
        <taxon>Nonomuraea</taxon>
    </lineage>
</organism>
<evidence type="ECO:0000256" key="3">
    <source>
        <dbReference type="ARBA" id="ARBA00023163"/>
    </source>
</evidence>